<proteinExistence type="predicted"/>
<keyword evidence="1" id="KW-0472">Membrane</keyword>
<evidence type="ECO:0000313" key="2">
    <source>
        <dbReference type="EMBL" id="EFG26395.1"/>
    </source>
</evidence>
<evidence type="ECO:0000256" key="1">
    <source>
        <dbReference type="SAM" id="Phobius"/>
    </source>
</evidence>
<evidence type="ECO:0000313" key="3">
    <source>
        <dbReference type="Proteomes" id="UP000005777"/>
    </source>
</evidence>
<protein>
    <submittedName>
        <fullName evidence="2">Uncharacterized protein</fullName>
    </submittedName>
</protein>
<comment type="caution">
    <text evidence="2">The sequence shown here is derived from an EMBL/GenBank/DDBJ whole genome shotgun (WGS) entry which is preliminary data.</text>
</comment>
<dbReference type="RefSeq" id="WP_006292338.1">
    <property type="nucleotide sequence ID" value="NZ_GG770225.1"/>
</dbReference>
<keyword evidence="1" id="KW-0812">Transmembrane</keyword>
<dbReference type="HOGENOM" id="CLU_1198852_0_0_11"/>
<keyword evidence="1" id="KW-1133">Transmembrane helix</keyword>
<reference evidence="2 3" key="1">
    <citation type="submission" date="2012-01" db="EMBL/GenBank/DDBJ databases">
        <title>The Genome Sequence of Scardovia inopinata F0304.</title>
        <authorList>
            <consortium name="The Broad Institute Genome Sequencing Platform"/>
            <person name="Earl A."/>
            <person name="Ward D."/>
            <person name="Feldgarden M."/>
            <person name="Gevers D."/>
            <person name="Izard J."/>
            <person name="Baranova O.V."/>
            <person name="Blanton J.M."/>
            <person name="Tanner A.C."/>
            <person name="Dewhirst F.E."/>
            <person name="Young S.K."/>
            <person name="Zeng Q."/>
            <person name="Gargeya S."/>
            <person name="Fitzgerald M."/>
            <person name="Haas B."/>
            <person name="Abouelleil A."/>
            <person name="Alvarado L."/>
            <person name="Arachchi H.M."/>
            <person name="Berlin A."/>
            <person name="Chapman S.B."/>
            <person name="Gearin G."/>
            <person name="Goldberg J."/>
            <person name="Griggs A."/>
            <person name="Gujja S."/>
            <person name="Hansen M."/>
            <person name="Heiman D."/>
            <person name="Howarth C."/>
            <person name="Larimer J."/>
            <person name="Lui A."/>
            <person name="MacDonald P.J."/>
            <person name="McCowen C."/>
            <person name="Montmayeur A."/>
            <person name="Murphy C."/>
            <person name="Neiman D."/>
            <person name="Pearson M."/>
            <person name="Priest M."/>
            <person name="Roberts A."/>
            <person name="Saif S."/>
            <person name="Shea T."/>
            <person name="Sisk P."/>
            <person name="Stolte C."/>
            <person name="Sykes S."/>
            <person name="Wortman J."/>
            <person name="Nusbaum C."/>
            <person name="Birren B."/>
        </authorList>
    </citation>
    <scope>NUCLEOTIDE SEQUENCE [LARGE SCALE GENOMIC DNA]</scope>
    <source>
        <strain evidence="2 3">F0304</strain>
    </source>
</reference>
<sequence length="233" mass="25918">MHSTLFFLSALPALSAKEHVNLPGWGRALIIAGFVLIIGGALVLAGYAVYLHLKGNDVRVSLGAKKAREVATSRGGRFMASVGRALSGSYSQVQDRHSRSHFVAMNDKFEEFCRAKGIWVPADKEPFASGKNRYLLNYVEIPRPYGNLAAYELRYDDPVVDWHLAMVYDMALDQQAAAGQENEDRQALWNSLSQRVWAQPPQELIVGNHHLLFLIDGLPTKINDHFEALLSLS</sequence>
<keyword evidence="3" id="KW-1185">Reference proteome</keyword>
<dbReference type="eggNOG" id="ENOG502ZR24">
    <property type="taxonomic scope" value="Bacteria"/>
</dbReference>
<dbReference type="AlphaFoldDB" id="W5IHC8"/>
<accession>W5IHC8</accession>
<organism evidence="2 3">
    <name type="scientific">Scardovia inopinata F0304</name>
    <dbReference type="NCBI Taxonomy" id="641146"/>
    <lineage>
        <taxon>Bacteria</taxon>
        <taxon>Bacillati</taxon>
        <taxon>Actinomycetota</taxon>
        <taxon>Actinomycetes</taxon>
        <taxon>Bifidobacteriales</taxon>
        <taxon>Bifidobacteriaceae</taxon>
        <taxon>Scardovia</taxon>
    </lineage>
</organism>
<dbReference type="Proteomes" id="UP000005777">
    <property type="component" value="Unassembled WGS sequence"/>
</dbReference>
<gene>
    <name evidence="2" type="ORF">HMPREF9020_00014</name>
</gene>
<dbReference type="EMBL" id="ADCX01000001">
    <property type="protein sequence ID" value="EFG26395.1"/>
    <property type="molecule type" value="Genomic_DNA"/>
</dbReference>
<feature type="transmembrane region" description="Helical" evidence="1">
    <location>
        <begin position="25"/>
        <end position="50"/>
    </location>
</feature>
<name>W5IHC8_SCAIO</name>